<dbReference type="AlphaFoldDB" id="A0A1C4ZYT6"/>
<accession>A0A1C4ZYT6</accession>
<feature type="transmembrane region" description="Helical" evidence="1">
    <location>
        <begin position="118"/>
        <end position="137"/>
    </location>
</feature>
<sequence>MADDRPRRRTPLIRLGAPGPYVLAATFATALWFPARWYDDPDGPLPVALVRAGLWGVIWALFIFLVAVMPRGRRTRAEEERDEAWRTTRSALRRGAVSDDEAERAAVLDHLPVARRGALVGAVGGTLLFGALAWVALTVGRPASALLFGLVLGAVLAVAARTLFRVRRLTAALAGTTR</sequence>
<proteinExistence type="predicted"/>
<evidence type="ECO:0008006" key="4">
    <source>
        <dbReference type="Google" id="ProtNLM"/>
    </source>
</evidence>
<evidence type="ECO:0000313" key="2">
    <source>
        <dbReference type="EMBL" id="SCF38069.1"/>
    </source>
</evidence>
<dbReference type="EMBL" id="LT607410">
    <property type="protein sequence ID" value="SCF38069.1"/>
    <property type="molecule type" value="Genomic_DNA"/>
</dbReference>
<keyword evidence="1" id="KW-0472">Membrane</keyword>
<name>A0A1C4ZYT6_9ACTN</name>
<keyword evidence="1" id="KW-1133">Transmembrane helix</keyword>
<reference evidence="2 3" key="1">
    <citation type="submission" date="2016-06" db="EMBL/GenBank/DDBJ databases">
        <authorList>
            <person name="Kjaerup R.B."/>
            <person name="Dalgaard T.S."/>
            <person name="Juul-Madsen H.R."/>
        </authorList>
    </citation>
    <scope>NUCLEOTIDE SEQUENCE [LARGE SCALE GENOMIC DNA]</scope>
    <source>
        <strain evidence="2 3">DSM 43821</strain>
    </source>
</reference>
<dbReference type="Proteomes" id="UP000198228">
    <property type="component" value="Chromosome I"/>
</dbReference>
<feature type="transmembrane region" description="Helical" evidence="1">
    <location>
        <begin position="12"/>
        <end position="33"/>
    </location>
</feature>
<keyword evidence="1" id="KW-0812">Transmembrane</keyword>
<feature type="transmembrane region" description="Helical" evidence="1">
    <location>
        <begin position="45"/>
        <end position="68"/>
    </location>
</feature>
<dbReference type="RefSeq" id="WP_088963365.1">
    <property type="nucleotide sequence ID" value="NZ_LT607410.1"/>
</dbReference>
<evidence type="ECO:0000256" key="1">
    <source>
        <dbReference type="SAM" id="Phobius"/>
    </source>
</evidence>
<gene>
    <name evidence="2" type="ORF">GA0074696_5086</name>
</gene>
<feature type="transmembrane region" description="Helical" evidence="1">
    <location>
        <begin position="143"/>
        <end position="164"/>
    </location>
</feature>
<protein>
    <recommendedName>
        <fullName evidence="4">Transmembrane protein</fullName>
    </recommendedName>
</protein>
<evidence type="ECO:0000313" key="3">
    <source>
        <dbReference type="Proteomes" id="UP000198228"/>
    </source>
</evidence>
<organism evidence="2 3">
    <name type="scientific">Micromonospora purpureochromogenes</name>
    <dbReference type="NCBI Taxonomy" id="47872"/>
    <lineage>
        <taxon>Bacteria</taxon>
        <taxon>Bacillati</taxon>
        <taxon>Actinomycetota</taxon>
        <taxon>Actinomycetes</taxon>
        <taxon>Micromonosporales</taxon>
        <taxon>Micromonosporaceae</taxon>
        <taxon>Micromonospora</taxon>
    </lineage>
</organism>